<proteinExistence type="predicted"/>
<protein>
    <submittedName>
        <fullName evidence="4">HEAT repeat domain-containing protein</fullName>
    </submittedName>
</protein>
<sequence length="207" mass="22415">MTSKLMTDHQQLIQAIEQADSSESLIAAVRTLADVRSEAGIPKLIAVLGYNNPGAALAAVTGLIQMGATAVPRLLELLDGYNYGARAYAIRALAAIADPRALEVLLNAAKSDFAPSVRRAASKGLGNLHWHQLEPSQIRIAQETAFQTLVEICQDPDWSIRYAAVVGLQTMANQTHFLDQILAHFQQMSQTETDLAVRARVQLAINS</sequence>
<keyword evidence="5" id="KW-1185">Reference proteome</keyword>
<comment type="caution">
    <text evidence="4">The sequence shown here is derived from an EMBL/GenBank/DDBJ whole genome shotgun (WGS) entry which is preliminary data.</text>
</comment>
<evidence type="ECO:0000313" key="4">
    <source>
        <dbReference type="EMBL" id="MFB2837510.1"/>
    </source>
</evidence>
<name>A0ABV4WQY6_9CYAN</name>
<dbReference type="Proteomes" id="UP001576780">
    <property type="component" value="Unassembled WGS sequence"/>
</dbReference>
<evidence type="ECO:0000256" key="1">
    <source>
        <dbReference type="ARBA" id="ARBA00022549"/>
    </source>
</evidence>
<keyword evidence="3" id="KW-0605">Phycobilisome</keyword>
<dbReference type="InterPro" id="IPR004155">
    <property type="entry name" value="PBS_lyase_HEAT"/>
</dbReference>
<dbReference type="InterPro" id="IPR011989">
    <property type="entry name" value="ARM-like"/>
</dbReference>
<evidence type="ECO:0000313" key="5">
    <source>
        <dbReference type="Proteomes" id="UP001576780"/>
    </source>
</evidence>
<keyword evidence="1" id="KW-0042">Antenna complex</keyword>
<dbReference type="SMART" id="SM00567">
    <property type="entry name" value="EZ_HEAT"/>
    <property type="match status" value="2"/>
</dbReference>
<gene>
    <name evidence="4" type="ORF">ACE1CA_23525</name>
</gene>
<accession>A0ABV4WQY6</accession>
<dbReference type="Pfam" id="PF02985">
    <property type="entry name" value="HEAT"/>
    <property type="match status" value="1"/>
</dbReference>
<dbReference type="SUPFAM" id="SSF48371">
    <property type="entry name" value="ARM repeat"/>
    <property type="match status" value="1"/>
</dbReference>
<dbReference type="InterPro" id="IPR016024">
    <property type="entry name" value="ARM-type_fold"/>
</dbReference>
<evidence type="ECO:0000256" key="3">
    <source>
        <dbReference type="ARBA" id="ARBA00022738"/>
    </source>
</evidence>
<evidence type="ECO:0000256" key="2">
    <source>
        <dbReference type="ARBA" id="ARBA00022737"/>
    </source>
</evidence>
<dbReference type="RefSeq" id="WP_413279855.1">
    <property type="nucleotide sequence ID" value="NZ_JBHFNT010000215.1"/>
</dbReference>
<keyword evidence="2" id="KW-0677">Repeat</keyword>
<organism evidence="4 5">
    <name type="scientific">Floridaenema evergladense BLCC-F167</name>
    <dbReference type="NCBI Taxonomy" id="3153639"/>
    <lineage>
        <taxon>Bacteria</taxon>
        <taxon>Bacillati</taxon>
        <taxon>Cyanobacteriota</taxon>
        <taxon>Cyanophyceae</taxon>
        <taxon>Oscillatoriophycideae</taxon>
        <taxon>Aerosakkonematales</taxon>
        <taxon>Aerosakkonemataceae</taxon>
        <taxon>Floridanema</taxon>
        <taxon>Floridanema evergladense</taxon>
    </lineage>
</organism>
<reference evidence="4 5" key="1">
    <citation type="submission" date="2024-09" db="EMBL/GenBank/DDBJ databases">
        <title>Floridaenema gen nov. (Aerosakkonemataceae, Aerosakkonematales ord. nov., Cyanobacteria) from benthic tropical and subtropical fresh waters, with the description of four new species.</title>
        <authorList>
            <person name="Moretto J.A."/>
            <person name="Berthold D.E."/>
            <person name="Lefler F.W."/>
            <person name="Huang I.-S."/>
            <person name="Laughinghouse H. IV."/>
        </authorList>
    </citation>
    <scope>NUCLEOTIDE SEQUENCE [LARGE SCALE GENOMIC DNA]</scope>
    <source>
        <strain evidence="4 5">BLCC-F167</strain>
    </source>
</reference>
<dbReference type="PANTHER" id="PTHR12697">
    <property type="entry name" value="PBS LYASE HEAT-LIKE PROTEIN"/>
    <property type="match status" value="1"/>
</dbReference>
<dbReference type="Pfam" id="PF13646">
    <property type="entry name" value="HEAT_2"/>
    <property type="match status" value="1"/>
</dbReference>
<dbReference type="PANTHER" id="PTHR12697:SF38">
    <property type="entry name" value="PBS LYASE HEAT DOMAIN PROTEIN REPEAT-CONTAINING PROTEIN"/>
    <property type="match status" value="1"/>
</dbReference>
<dbReference type="EMBL" id="JBHFNT010000215">
    <property type="protein sequence ID" value="MFB2837510.1"/>
    <property type="molecule type" value="Genomic_DNA"/>
</dbReference>
<dbReference type="InterPro" id="IPR000357">
    <property type="entry name" value="HEAT"/>
</dbReference>
<dbReference type="Gene3D" id="1.25.10.10">
    <property type="entry name" value="Leucine-rich Repeat Variant"/>
    <property type="match status" value="1"/>
</dbReference>